<reference evidence="1 2" key="1">
    <citation type="submission" date="2014-02" db="EMBL/GenBank/DDBJ databases">
        <title>Single nucleus genome sequencing reveals high similarity among nuclei of an endomycorrhizal fungus.</title>
        <authorList>
            <person name="Lin K."/>
            <person name="Geurts R."/>
            <person name="Zhang Z."/>
            <person name="Limpens E."/>
            <person name="Saunders D.G."/>
            <person name="Mu D."/>
            <person name="Pang E."/>
            <person name="Cao H."/>
            <person name="Cha H."/>
            <person name="Lin T."/>
            <person name="Zhou Q."/>
            <person name="Shang Y."/>
            <person name="Li Y."/>
            <person name="Ivanov S."/>
            <person name="Sharma T."/>
            <person name="Velzen R.V."/>
            <person name="Ruijter N.D."/>
            <person name="Aanen D.K."/>
            <person name="Win J."/>
            <person name="Kamoun S."/>
            <person name="Bisseling T."/>
            <person name="Huang S."/>
        </authorList>
    </citation>
    <scope>NUCLEOTIDE SEQUENCE [LARGE SCALE GENOMIC DNA]</scope>
    <source>
        <strain evidence="2">DAOM197198w</strain>
    </source>
</reference>
<evidence type="ECO:0000313" key="1">
    <source>
        <dbReference type="EMBL" id="EXX64919.1"/>
    </source>
</evidence>
<keyword evidence="2" id="KW-1185">Reference proteome</keyword>
<dbReference type="Proteomes" id="UP000022910">
    <property type="component" value="Unassembled WGS sequence"/>
</dbReference>
<gene>
    <name evidence="1" type="ORF">RirG_138280</name>
</gene>
<evidence type="ECO:0000313" key="2">
    <source>
        <dbReference type="Proteomes" id="UP000022910"/>
    </source>
</evidence>
<sequence length="107" mass="12844">MARAKVSSYFINIRPEEWKISEFYEYLQKEKDFPSSFQKETFILRRSLDYLMKGGSPEAKNYATLLDKHSRQVMFVAEGFKQRFRVLSMTRREVFVSSLDDLRVRRS</sequence>
<proteinExistence type="predicted"/>
<protein>
    <submittedName>
        <fullName evidence="1">Uncharacterized protein</fullName>
    </submittedName>
</protein>
<dbReference type="EMBL" id="JEMT01022694">
    <property type="protein sequence ID" value="EXX64919.1"/>
    <property type="molecule type" value="Genomic_DNA"/>
</dbReference>
<dbReference type="HOGENOM" id="CLU_147552_0_0_1"/>
<comment type="caution">
    <text evidence="1">The sequence shown here is derived from an EMBL/GenBank/DDBJ whole genome shotgun (WGS) entry which is preliminary data.</text>
</comment>
<organism evidence="1 2">
    <name type="scientific">Rhizophagus irregularis (strain DAOM 197198w)</name>
    <name type="common">Glomus intraradices</name>
    <dbReference type="NCBI Taxonomy" id="1432141"/>
    <lineage>
        <taxon>Eukaryota</taxon>
        <taxon>Fungi</taxon>
        <taxon>Fungi incertae sedis</taxon>
        <taxon>Mucoromycota</taxon>
        <taxon>Glomeromycotina</taxon>
        <taxon>Glomeromycetes</taxon>
        <taxon>Glomerales</taxon>
        <taxon>Glomeraceae</taxon>
        <taxon>Rhizophagus</taxon>
    </lineage>
</organism>
<dbReference type="AlphaFoldDB" id="A0A015KBR8"/>
<accession>A0A015KBR8</accession>
<name>A0A015KBR8_RHIIW</name>
<dbReference type="OrthoDB" id="2406775at2759"/>